<dbReference type="GO" id="GO:0008270">
    <property type="term" value="F:zinc ion binding"/>
    <property type="evidence" value="ECO:0007669"/>
    <property type="project" value="UniProtKB-UniRule"/>
</dbReference>
<protein>
    <recommendedName>
        <fullName evidence="11">Aminopeptidase</fullName>
        <ecNumber evidence="11">3.4.11.-</ecNumber>
    </recommendedName>
</protein>
<keyword evidence="3 11" id="KW-0645">Protease</keyword>
<evidence type="ECO:0000256" key="7">
    <source>
        <dbReference type="ARBA" id="ARBA00023049"/>
    </source>
</evidence>
<sequence length="867" mass="97597">MNPSETGHHRLPTSVEPTHYDLTVCTDLVYAKFDGIVKIDLYVRDKTSDIVFNTTKDMQLGSVTVYSDALRTEQHPKSMSFDTDRERGILSLPTSLPAGSKAQVSISFEGPLTGALMGYYRSVGGADGKEVYSLTQFEPTAARRAFPCWDEPALKATFAVTMISRADTVNLSNMSVESENTYEPGSLDATGAVVWLTKLASPAISGTAAGDKWKITRFQTTPPMSTYLVAYANGRFEHVETSYTTNFALDVKRRVLPIYEMVFDIEYPLPKLDTLVASDYNSGRIGQATECSGLITGRVTAFCLDPRSENLQVKKQIAVTMCHEVAHMWFGDITTMEWWDNLYLNEGQVLLFRIFPEWKMNASFISDSLFRAFSLDAKLSSHPVEVECPDDNMVHGIFDALSYSKAASVLRMLSAYVGEERFLKGVSIYLKRHLFSNSITKDLWDGISDATGLDVSKMMDCWIKQVGFPVVSVTETTKGIHIRQDRFLETGPADELDNQTTWSIPLRLLTVSDKGEVIVDKEILLEQREMIVPLDISKPFKLNAGTVGFYRVLYSTERLIAIGAEAAKAASPFSVEDRTGLVYDALALAKAGFSTVSSALSLFEVLREAREYSVLQGILSNLESIRSTWWEHPDISLVFPIVQQLGWDNRKSDSDDDRALRILAIQHAASAEDASVIRELKARFSRFMETGDDSIIPPDLVGVIYMNAVRCGERKEWEAVKRIVQKPKNPAYGTSAMIAMGHTSHLELAEETFQCILNESRDQDLIFYLDGLSTNRKTRRFLATAFMRHYDEFAKRLEGNFSMRYLIFRVFQSLSSRRDHEEISNFFKEKDTSKYNMALKQTLDNIAAQAAWVERSTDDLLRWASRR</sequence>
<feature type="domain" description="ERAP1-like C-terminal" evidence="13">
    <location>
        <begin position="540"/>
        <end position="847"/>
    </location>
</feature>
<keyword evidence="7 11" id="KW-0482">Metalloprotease</keyword>
<reference evidence="15" key="1">
    <citation type="submission" date="2020-11" db="EMBL/GenBank/DDBJ databases">
        <authorList>
            <person name="Koelle M."/>
            <person name="Horta M.A.C."/>
            <person name="Nowrousian M."/>
            <person name="Ohm R.A."/>
            <person name="Benz P."/>
            <person name="Pilgard A."/>
        </authorList>
    </citation>
    <scope>NUCLEOTIDE SEQUENCE</scope>
    <source>
        <strain evidence="15">FPRL280</strain>
    </source>
</reference>
<dbReference type="CDD" id="cd09601">
    <property type="entry name" value="M1_APN-Q_like"/>
    <property type="match status" value="1"/>
</dbReference>
<evidence type="ECO:0000256" key="9">
    <source>
        <dbReference type="PIRSR" id="PIRSR634016-3"/>
    </source>
</evidence>
<dbReference type="PANTHER" id="PTHR11533:SF174">
    <property type="entry name" value="PUROMYCIN-SENSITIVE AMINOPEPTIDASE-RELATED"/>
    <property type="match status" value="1"/>
</dbReference>
<dbReference type="Proteomes" id="UP000639403">
    <property type="component" value="Unassembled WGS sequence"/>
</dbReference>
<evidence type="ECO:0000313" key="15">
    <source>
        <dbReference type="EMBL" id="KAF9813474.1"/>
    </source>
</evidence>
<dbReference type="InterPro" id="IPR042097">
    <property type="entry name" value="Aminopeptidase_N-like_N_sf"/>
</dbReference>
<dbReference type="Gene3D" id="2.60.40.1910">
    <property type="match status" value="1"/>
</dbReference>
<feature type="site" description="Transition state stabilizer" evidence="10">
    <location>
        <position position="403"/>
    </location>
</feature>
<feature type="active site" description="Proton acceptor" evidence="8">
    <location>
        <position position="324"/>
    </location>
</feature>
<evidence type="ECO:0000256" key="11">
    <source>
        <dbReference type="RuleBase" id="RU364040"/>
    </source>
</evidence>
<dbReference type="EMBL" id="JADOXO010000104">
    <property type="protein sequence ID" value="KAF9813474.1"/>
    <property type="molecule type" value="Genomic_DNA"/>
</dbReference>
<dbReference type="GO" id="GO:0042277">
    <property type="term" value="F:peptide binding"/>
    <property type="evidence" value="ECO:0007669"/>
    <property type="project" value="TreeGrafter"/>
</dbReference>
<dbReference type="EC" id="3.4.11.-" evidence="11"/>
<reference evidence="15" key="2">
    <citation type="journal article" name="Front. Microbiol.">
        <title>Degradative Capacity of Two Strains of Rhodonia placenta: From Phenotype to Genotype.</title>
        <authorList>
            <person name="Kolle M."/>
            <person name="Horta M.A.C."/>
            <person name="Nowrousian M."/>
            <person name="Ohm R.A."/>
            <person name="Benz J.P."/>
            <person name="Pilgard A."/>
        </authorList>
    </citation>
    <scope>NUCLEOTIDE SEQUENCE</scope>
    <source>
        <strain evidence="15">FPRL280</strain>
    </source>
</reference>
<evidence type="ECO:0000256" key="3">
    <source>
        <dbReference type="ARBA" id="ARBA00022670"/>
    </source>
</evidence>
<evidence type="ECO:0000256" key="5">
    <source>
        <dbReference type="ARBA" id="ARBA00022801"/>
    </source>
</evidence>
<feature type="binding site" evidence="9">
    <location>
        <position position="327"/>
    </location>
    <ligand>
        <name>Zn(2+)</name>
        <dbReference type="ChEBI" id="CHEBI:29105"/>
        <note>catalytic</note>
    </ligand>
</feature>
<dbReference type="Gene3D" id="1.10.390.10">
    <property type="entry name" value="Neutral Protease Domain 2"/>
    <property type="match status" value="1"/>
</dbReference>
<dbReference type="PANTHER" id="PTHR11533">
    <property type="entry name" value="PROTEASE M1 ZINC METALLOPROTEASE"/>
    <property type="match status" value="1"/>
</dbReference>
<dbReference type="GO" id="GO:0070006">
    <property type="term" value="F:metalloaminopeptidase activity"/>
    <property type="evidence" value="ECO:0007669"/>
    <property type="project" value="TreeGrafter"/>
</dbReference>
<feature type="domain" description="Aminopeptidase N-like N-terminal" evidence="14">
    <location>
        <begin position="17"/>
        <end position="186"/>
    </location>
</feature>
<dbReference type="InterPro" id="IPR024571">
    <property type="entry name" value="ERAP1-like_C_dom"/>
</dbReference>
<dbReference type="SUPFAM" id="SSF63737">
    <property type="entry name" value="Leukotriene A4 hydrolase N-terminal domain"/>
    <property type="match status" value="1"/>
</dbReference>
<comment type="caution">
    <text evidence="15">The sequence shown here is derived from an EMBL/GenBank/DDBJ whole genome shotgun (WGS) entry which is preliminary data.</text>
</comment>
<keyword evidence="2 11" id="KW-0031">Aminopeptidase</keyword>
<dbReference type="GO" id="GO:0006508">
    <property type="term" value="P:proteolysis"/>
    <property type="evidence" value="ECO:0007669"/>
    <property type="project" value="UniProtKB-KW"/>
</dbReference>
<dbReference type="GO" id="GO:0005615">
    <property type="term" value="C:extracellular space"/>
    <property type="evidence" value="ECO:0007669"/>
    <property type="project" value="TreeGrafter"/>
</dbReference>
<proteinExistence type="inferred from homology"/>
<evidence type="ECO:0000256" key="4">
    <source>
        <dbReference type="ARBA" id="ARBA00022723"/>
    </source>
</evidence>
<dbReference type="Gene3D" id="2.60.40.1730">
    <property type="entry name" value="tricorn interacting facor f3 domain"/>
    <property type="match status" value="1"/>
</dbReference>
<feature type="domain" description="Peptidase M1 membrane alanine aminopeptidase" evidence="12">
    <location>
        <begin position="247"/>
        <end position="462"/>
    </location>
</feature>
<gene>
    <name evidence="15" type="ORF">IEO21_05581</name>
</gene>
<feature type="binding site" evidence="9">
    <location>
        <position position="323"/>
    </location>
    <ligand>
        <name>Zn(2+)</name>
        <dbReference type="ChEBI" id="CHEBI:29105"/>
        <note>catalytic</note>
    </ligand>
</feature>
<dbReference type="Gene3D" id="1.25.50.20">
    <property type="match status" value="1"/>
</dbReference>
<dbReference type="GO" id="GO:0005737">
    <property type="term" value="C:cytoplasm"/>
    <property type="evidence" value="ECO:0007669"/>
    <property type="project" value="TreeGrafter"/>
</dbReference>
<comment type="cofactor">
    <cofactor evidence="9 11">
        <name>Zn(2+)</name>
        <dbReference type="ChEBI" id="CHEBI:29105"/>
    </cofactor>
    <text evidence="9 11">Binds 1 zinc ion per subunit.</text>
</comment>
<dbReference type="InterPro" id="IPR014782">
    <property type="entry name" value="Peptidase_M1_dom"/>
</dbReference>
<evidence type="ECO:0000256" key="2">
    <source>
        <dbReference type="ARBA" id="ARBA00022438"/>
    </source>
</evidence>
<dbReference type="GO" id="GO:0043171">
    <property type="term" value="P:peptide catabolic process"/>
    <property type="evidence" value="ECO:0007669"/>
    <property type="project" value="TreeGrafter"/>
</dbReference>
<dbReference type="FunFam" id="1.10.390.10:FF:000006">
    <property type="entry name" value="Puromycin-sensitive aminopeptidase"/>
    <property type="match status" value="1"/>
</dbReference>
<dbReference type="GO" id="GO:0016020">
    <property type="term" value="C:membrane"/>
    <property type="evidence" value="ECO:0007669"/>
    <property type="project" value="TreeGrafter"/>
</dbReference>
<dbReference type="InterPro" id="IPR034016">
    <property type="entry name" value="M1_APN-typ"/>
</dbReference>
<feature type="binding site" evidence="9">
    <location>
        <position position="346"/>
    </location>
    <ligand>
        <name>Zn(2+)</name>
        <dbReference type="ChEBI" id="CHEBI:29105"/>
        <note>catalytic</note>
    </ligand>
</feature>
<keyword evidence="4 9" id="KW-0479">Metal-binding</keyword>
<keyword evidence="6 9" id="KW-0862">Zinc</keyword>
<dbReference type="AlphaFoldDB" id="A0A8H7U1E4"/>
<evidence type="ECO:0000256" key="1">
    <source>
        <dbReference type="ARBA" id="ARBA00010136"/>
    </source>
</evidence>
<organism evidence="15 16">
    <name type="scientific">Rhodonia placenta</name>
    <dbReference type="NCBI Taxonomy" id="104341"/>
    <lineage>
        <taxon>Eukaryota</taxon>
        <taxon>Fungi</taxon>
        <taxon>Dikarya</taxon>
        <taxon>Basidiomycota</taxon>
        <taxon>Agaricomycotina</taxon>
        <taxon>Agaricomycetes</taxon>
        <taxon>Polyporales</taxon>
        <taxon>Adustoporiaceae</taxon>
        <taxon>Rhodonia</taxon>
    </lineage>
</organism>
<dbReference type="Pfam" id="PF11838">
    <property type="entry name" value="ERAP1_C"/>
    <property type="match status" value="1"/>
</dbReference>
<dbReference type="Pfam" id="PF17900">
    <property type="entry name" value="Peptidase_M1_N"/>
    <property type="match status" value="1"/>
</dbReference>
<evidence type="ECO:0000313" key="16">
    <source>
        <dbReference type="Proteomes" id="UP000639403"/>
    </source>
</evidence>
<dbReference type="InterPro" id="IPR050344">
    <property type="entry name" value="Peptidase_M1_aminopeptidases"/>
</dbReference>
<comment type="similarity">
    <text evidence="1 11">Belongs to the peptidase M1 family.</text>
</comment>
<name>A0A8H7U1E4_9APHY</name>
<evidence type="ECO:0000259" key="14">
    <source>
        <dbReference type="Pfam" id="PF17900"/>
    </source>
</evidence>
<dbReference type="InterPro" id="IPR027268">
    <property type="entry name" value="Peptidase_M4/M1_CTD_sf"/>
</dbReference>
<evidence type="ECO:0000259" key="12">
    <source>
        <dbReference type="Pfam" id="PF01433"/>
    </source>
</evidence>
<evidence type="ECO:0000256" key="6">
    <source>
        <dbReference type="ARBA" id="ARBA00022833"/>
    </source>
</evidence>
<evidence type="ECO:0000256" key="8">
    <source>
        <dbReference type="PIRSR" id="PIRSR634016-1"/>
    </source>
</evidence>
<dbReference type="InterPro" id="IPR045357">
    <property type="entry name" value="Aminopeptidase_N-like_N"/>
</dbReference>
<evidence type="ECO:0000256" key="10">
    <source>
        <dbReference type="PIRSR" id="PIRSR634016-4"/>
    </source>
</evidence>
<keyword evidence="5 11" id="KW-0378">Hydrolase</keyword>
<accession>A0A8H7U1E4</accession>
<evidence type="ECO:0000259" key="13">
    <source>
        <dbReference type="Pfam" id="PF11838"/>
    </source>
</evidence>
<dbReference type="SUPFAM" id="SSF55486">
    <property type="entry name" value="Metalloproteases ('zincins'), catalytic domain"/>
    <property type="match status" value="1"/>
</dbReference>
<dbReference type="PRINTS" id="PR00756">
    <property type="entry name" value="ALADIPTASE"/>
</dbReference>
<dbReference type="Pfam" id="PF01433">
    <property type="entry name" value="Peptidase_M1"/>
    <property type="match status" value="1"/>
</dbReference>
<dbReference type="InterPro" id="IPR001930">
    <property type="entry name" value="Peptidase_M1"/>
</dbReference>